<feature type="chain" id="PRO_5033059316" evidence="3">
    <location>
        <begin position="22"/>
        <end position="413"/>
    </location>
</feature>
<name>A0A841R3V3_9SPIO</name>
<dbReference type="Pfam" id="PF01547">
    <property type="entry name" value="SBP_bac_1"/>
    <property type="match status" value="1"/>
</dbReference>
<organism evidence="4 5">
    <name type="scientific">Spirochaeta isovalerica</name>
    <dbReference type="NCBI Taxonomy" id="150"/>
    <lineage>
        <taxon>Bacteria</taxon>
        <taxon>Pseudomonadati</taxon>
        <taxon>Spirochaetota</taxon>
        <taxon>Spirochaetia</taxon>
        <taxon>Spirochaetales</taxon>
        <taxon>Spirochaetaceae</taxon>
        <taxon>Spirochaeta</taxon>
    </lineage>
</organism>
<comment type="caution">
    <text evidence="4">The sequence shown here is derived from an EMBL/GenBank/DDBJ whole genome shotgun (WGS) entry which is preliminary data.</text>
</comment>
<keyword evidence="3" id="KW-0732">Signal</keyword>
<keyword evidence="5" id="KW-1185">Reference proteome</keyword>
<proteinExistence type="inferred from homology"/>
<dbReference type="InterPro" id="IPR006059">
    <property type="entry name" value="SBP"/>
</dbReference>
<dbReference type="RefSeq" id="WP_184745262.1">
    <property type="nucleotide sequence ID" value="NZ_JACHGJ010000002.1"/>
</dbReference>
<sequence length="413" mass="46233">MKKIFAILFSLTMILPLFSNGQQEGAKTSEIQFFSWYSTETDSYEEQLLATVASKVDGVAVEIEPVVWDQMHSLLQARIAGGSMPDLLDFKGQDIAKYGKAGNLMELTGSWIDEYISPAARENLQIDGKDYGLPYSALFQGVLYNRDIFDKYDLKIPETYEELMEVAAVLKSNGVTPFVSHMADNWHIGNITMQFAMSEVFNENPGWGADLYDGKVTFEDSEGYRNVFKHVKDIYDNTWEDTFSVDFGEATARFGRGEAAMFATGTWSNRNLQEFPELDYGIFPFPGEKAGAKLIFEPNHTYGVAATTENPEKVMEVLKAIITDKELAATFVDEASAYSLVNGVQPSSPYPCDSDIDRYKADNAIVDVSIGNNQIKWAYQEEYSRYIAEWLLGSKTLDEALAAATAHKENVPR</sequence>
<protein>
    <submittedName>
        <fullName evidence="4">Raffinose/stachyose/melibiose transport system substrate-binding protein</fullName>
    </submittedName>
</protein>
<evidence type="ECO:0000313" key="5">
    <source>
        <dbReference type="Proteomes" id="UP000587760"/>
    </source>
</evidence>
<comment type="subcellular location">
    <subcellularLocation>
        <location evidence="1">Periplasm</location>
    </subcellularLocation>
</comment>
<dbReference type="GO" id="GO:0042597">
    <property type="term" value="C:periplasmic space"/>
    <property type="evidence" value="ECO:0007669"/>
    <property type="project" value="UniProtKB-SubCell"/>
</dbReference>
<feature type="signal peptide" evidence="3">
    <location>
        <begin position="1"/>
        <end position="21"/>
    </location>
</feature>
<gene>
    <name evidence="4" type="ORF">HNR50_001412</name>
</gene>
<reference evidence="4 5" key="1">
    <citation type="submission" date="2020-08" db="EMBL/GenBank/DDBJ databases">
        <title>Genomic Encyclopedia of Type Strains, Phase IV (KMG-IV): sequencing the most valuable type-strain genomes for metagenomic binning, comparative biology and taxonomic classification.</title>
        <authorList>
            <person name="Goeker M."/>
        </authorList>
    </citation>
    <scope>NUCLEOTIDE SEQUENCE [LARGE SCALE GENOMIC DNA]</scope>
    <source>
        <strain evidence="4 5">DSM 2461</strain>
    </source>
</reference>
<evidence type="ECO:0000256" key="3">
    <source>
        <dbReference type="SAM" id="SignalP"/>
    </source>
</evidence>
<evidence type="ECO:0000313" key="4">
    <source>
        <dbReference type="EMBL" id="MBB6479754.1"/>
    </source>
</evidence>
<dbReference type="Gene3D" id="3.40.190.10">
    <property type="entry name" value="Periplasmic binding protein-like II"/>
    <property type="match status" value="2"/>
</dbReference>
<dbReference type="InterPro" id="IPR050490">
    <property type="entry name" value="Bact_solute-bd_prot1"/>
</dbReference>
<evidence type="ECO:0000256" key="2">
    <source>
        <dbReference type="ARBA" id="ARBA00008520"/>
    </source>
</evidence>
<accession>A0A841R3V3</accession>
<dbReference type="PANTHER" id="PTHR43649">
    <property type="entry name" value="ARABINOSE-BINDING PROTEIN-RELATED"/>
    <property type="match status" value="1"/>
</dbReference>
<dbReference type="SUPFAM" id="SSF53850">
    <property type="entry name" value="Periplasmic binding protein-like II"/>
    <property type="match status" value="1"/>
</dbReference>
<dbReference type="EMBL" id="JACHGJ010000002">
    <property type="protein sequence ID" value="MBB6479754.1"/>
    <property type="molecule type" value="Genomic_DNA"/>
</dbReference>
<evidence type="ECO:0000256" key="1">
    <source>
        <dbReference type="ARBA" id="ARBA00004418"/>
    </source>
</evidence>
<dbReference type="AlphaFoldDB" id="A0A841R3V3"/>
<dbReference type="Proteomes" id="UP000587760">
    <property type="component" value="Unassembled WGS sequence"/>
</dbReference>
<comment type="similarity">
    <text evidence="2">Belongs to the bacterial solute-binding protein 1 family.</text>
</comment>